<dbReference type="InterPro" id="IPR010998">
    <property type="entry name" value="Integrase_recombinase_N"/>
</dbReference>
<dbReference type="Pfam" id="PF02899">
    <property type="entry name" value="Phage_int_SAM_1"/>
    <property type="match status" value="1"/>
</dbReference>
<dbReference type="InterPro" id="IPR002104">
    <property type="entry name" value="Integrase_catalytic"/>
</dbReference>
<dbReference type="Gene3D" id="1.10.150.130">
    <property type="match status" value="1"/>
</dbReference>
<evidence type="ECO:0000256" key="2">
    <source>
        <dbReference type="ARBA" id="ARBA00008857"/>
    </source>
</evidence>
<evidence type="ECO:0000256" key="4">
    <source>
        <dbReference type="ARBA" id="ARBA00023125"/>
    </source>
</evidence>
<comment type="similarity">
    <text evidence="2">Belongs to the 'phage' integrase family.</text>
</comment>
<gene>
    <name evidence="9" type="ORF">H9661_12115</name>
</gene>
<dbReference type="EMBL" id="JACSRA010000019">
    <property type="protein sequence ID" value="MBD7912102.1"/>
    <property type="molecule type" value="Genomic_DNA"/>
</dbReference>
<dbReference type="PROSITE" id="PS51900">
    <property type="entry name" value="CB"/>
    <property type="match status" value="1"/>
</dbReference>
<evidence type="ECO:0000256" key="6">
    <source>
        <dbReference type="PROSITE-ProRule" id="PRU01248"/>
    </source>
</evidence>
<evidence type="ECO:0000259" key="8">
    <source>
        <dbReference type="PROSITE" id="PS51900"/>
    </source>
</evidence>
<evidence type="ECO:0000256" key="5">
    <source>
        <dbReference type="ARBA" id="ARBA00023172"/>
    </source>
</evidence>
<name>A0ABR8PV89_9CLOT</name>
<dbReference type="PANTHER" id="PTHR30349:SF64">
    <property type="entry name" value="PROPHAGE INTEGRASE INTD-RELATED"/>
    <property type="match status" value="1"/>
</dbReference>
<dbReference type="SUPFAM" id="SSF56349">
    <property type="entry name" value="DNA breaking-rejoining enzymes"/>
    <property type="match status" value="1"/>
</dbReference>
<dbReference type="Pfam" id="PF00589">
    <property type="entry name" value="Phage_integrase"/>
    <property type="match status" value="1"/>
</dbReference>
<dbReference type="PANTHER" id="PTHR30349">
    <property type="entry name" value="PHAGE INTEGRASE-RELATED"/>
    <property type="match status" value="1"/>
</dbReference>
<evidence type="ECO:0000256" key="1">
    <source>
        <dbReference type="ARBA" id="ARBA00003283"/>
    </source>
</evidence>
<comment type="caution">
    <text evidence="9">The sequence shown here is derived from an EMBL/GenBank/DDBJ whole genome shotgun (WGS) entry which is preliminary data.</text>
</comment>
<keyword evidence="5" id="KW-0233">DNA recombination</keyword>
<evidence type="ECO:0000259" key="7">
    <source>
        <dbReference type="PROSITE" id="PS51898"/>
    </source>
</evidence>
<dbReference type="InterPro" id="IPR050090">
    <property type="entry name" value="Tyrosine_recombinase_XerCD"/>
</dbReference>
<dbReference type="CDD" id="cd00397">
    <property type="entry name" value="DNA_BRE_C"/>
    <property type="match status" value="1"/>
</dbReference>
<feature type="domain" description="Core-binding (CB)" evidence="8">
    <location>
        <begin position="18"/>
        <end position="102"/>
    </location>
</feature>
<dbReference type="InterPro" id="IPR044068">
    <property type="entry name" value="CB"/>
</dbReference>
<proteinExistence type="inferred from homology"/>
<reference evidence="9 10" key="1">
    <citation type="submission" date="2020-08" db="EMBL/GenBank/DDBJ databases">
        <title>A Genomic Blueprint of the Chicken Gut Microbiome.</title>
        <authorList>
            <person name="Gilroy R."/>
            <person name="Ravi A."/>
            <person name="Getino M."/>
            <person name="Pursley I."/>
            <person name="Horton D.L."/>
            <person name="Alikhan N.-F."/>
            <person name="Baker D."/>
            <person name="Gharbi K."/>
            <person name="Hall N."/>
            <person name="Watson M."/>
            <person name="Adriaenssens E.M."/>
            <person name="Foster-Nyarko E."/>
            <person name="Jarju S."/>
            <person name="Secka A."/>
            <person name="Antonio M."/>
            <person name="Oren A."/>
            <person name="Chaudhuri R."/>
            <person name="La Ragione R.M."/>
            <person name="Hildebrand F."/>
            <person name="Pallen M.J."/>
        </authorList>
    </citation>
    <scope>NUCLEOTIDE SEQUENCE [LARGE SCALE GENOMIC DNA]</scope>
    <source>
        <strain evidence="9 10">Sa3CVN1</strain>
    </source>
</reference>
<accession>A0ABR8PV89</accession>
<evidence type="ECO:0000313" key="9">
    <source>
        <dbReference type="EMBL" id="MBD7912102.1"/>
    </source>
</evidence>
<dbReference type="Gene3D" id="1.10.443.10">
    <property type="entry name" value="Intergrase catalytic core"/>
    <property type="match status" value="1"/>
</dbReference>
<dbReference type="InterPro" id="IPR004107">
    <property type="entry name" value="Integrase_SAM-like_N"/>
</dbReference>
<dbReference type="Proteomes" id="UP000627781">
    <property type="component" value="Unassembled WGS sequence"/>
</dbReference>
<feature type="domain" description="Tyr recombinase" evidence="7">
    <location>
        <begin position="126"/>
        <end position="300"/>
    </location>
</feature>
<dbReference type="PROSITE" id="PS51898">
    <property type="entry name" value="TYR_RECOMBINASE"/>
    <property type="match status" value="1"/>
</dbReference>
<keyword evidence="3" id="KW-0229">DNA integration</keyword>
<protein>
    <submittedName>
        <fullName evidence="9">Site-specific integrase</fullName>
    </submittedName>
</protein>
<evidence type="ECO:0000256" key="3">
    <source>
        <dbReference type="ARBA" id="ARBA00022908"/>
    </source>
</evidence>
<organism evidence="9 10">
    <name type="scientific">Clostridium cibarium</name>
    <dbReference type="NCBI Taxonomy" id="2762247"/>
    <lineage>
        <taxon>Bacteria</taxon>
        <taxon>Bacillati</taxon>
        <taxon>Bacillota</taxon>
        <taxon>Clostridia</taxon>
        <taxon>Eubacteriales</taxon>
        <taxon>Clostridiaceae</taxon>
        <taxon>Clostridium</taxon>
    </lineage>
</organism>
<dbReference type="InterPro" id="IPR011010">
    <property type="entry name" value="DNA_brk_join_enz"/>
</dbReference>
<dbReference type="RefSeq" id="WP_191769061.1">
    <property type="nucleotide sequence ID" value="NZ_JACSRA010000019.1"/>
</dbReference>
<keyword evidence="10" id="KW-1185">Reference proteome</keyword>
<keyword evidence="4 6" id="KW-0238">DNA-binding</keyword>
<dbReference type="InterPro" id="IPR013762">
    <property type="entry name" value="Integrase-like_cat_sf"/>
</dbReference>
<comment type="function">
    <text evidence="1">Site-specific tyrosine recombinase, which acts by catalyzing the cutting and rejoining of the recombining DNA molecules.</text>
</comment>
<evidence type="ECO:0000313" key="10">
    <source>
        <dbReference type="Proteomes" id="UP000627781"/>
    </source>
</evidence>
<sequence length="300" mass="35481">MDNKWNWNMDEKTENIYRNLCNQIERVFSHTRQCSIKTRQRYMDGVKHFAKFLAEEFKKQNLNKIKAKHLLEYVEQMQEWGYSKSYVTTNLSAIRYFIDIMGGESNKLPSNKELNVNIRTKEDRIGANKAWRVEEVQRFIEFGESVGQNKYADMVRVGWAYGLRIHEVTRLNKNDLSNALAKKELTVKGKGGLIRTIPLHDVDLIKKLYNETPVGEKVFVKANEKTHHVINNLQNFIIRHQEKFVITVETNMSFHGLRHAYAQRRYQELVDIGFNDRNARIKVSRELGHFRIEITEIYLK</sequence>